<dbReference type="EMBL" id="KV936078">
    <property type="protein sequence ID" value="PIO29056.1"/>
    <property type="molecule type" value="Genomic_DNA"/>
</dbReference>
<dbReference type="AlphaFoldDB" id="A0A2G9RMC3"/>
<gene>
    <name evidence="2" type="ORF">AB205_0110190</name>
</gene>
<feature type="non-terminal residue" evidence="2">
    <location>
        <position position="204"/>
    </location>
</feature>
<evidence type="ECO:0000313" key="2">
    <source>
        <dbReference type="EMBL" id="PIO29056.1"/>
    </source>
</evidence>
<feature type="region of interest" description="Disordered" evidence="1">
    <location>
        <begin position="1"/>
        <end position="21"/>
    </location>
</feature>
<proteinExistence type="predicted"/>
<dbReference type="SUPFAM" id="SSF48726">
    <property type="entry name" value="Immunoglobulin"/>
    <property type="match status" value="2"/>
</dbReference>
<dbReference type="OrthoDB" id="6077854at2759"/>
<evidence type="ECO:0000256" key="1">
    <source>
        <dbReference type="SAM" id="MobiDB-lite"/>
    </source>
</evidence>
<evidence type="ECO:0008006" key="4">
    <source>
        <dbReference type="Google" id="ProtNLM"/>
    </source>
</evidence>
<dbReference type="Gene3D" id="2.60.40.10">
    <property type="entry name" value="Immunoglobulins"/>
    <property type="match status" value="2"/>
</dbReference>
<dbReference type="InterPro" id="IPR013783">
    <property type="entry name" value="Ig-like_fold"/>
</dbReference>
<evidence type="ECO:0000313" key="3">
    <source>
        <dbReference type="Proteomes" id="UP000228934"/>
    </source>
</evidence>
<organism evidence="2 3">
    <name type="scientific">Aquarana catesbeiana</name>
    <name type="common">American bullfrog</name>
    <name type="synonym">Rana catesbeiana</name>
    <dbReference type="NCBI Taxonomy" id="8400"/>
    <lineage>
        <taxon>Eukaryota</taxon>
        <taxon>Metazoa</taxon>
        <taxon>Chordata</taxon>
        <taxon>Craniata</taxon>
        <taxon>Vertebrata</taxon>
        <taxon>Euteleostomi</taxon>
        <taxon>Amphibia</taxon>
        <taxon>Batrachia</taxon>
        <taxon>Anura</taxon>
        <taxon>Neobatrachia</taxon>
        <taxon>Ranoidea</taxon>
        <taxon>Ranidae</taxon>
        <taxon>Aquarana</taxon>
    </lineage>
</organism>
<dbReference type="Proteomes" id="UP000228934">
    <property type="component" value="Unassembled WGS sequence"/>
</dbReference>
<reference evidence="3" key="1">
    <citation type="journal article" date="2017" name="Nat. Commun.">
        <title>The North American bullfrog draft genome provides insight into hormonal regulation of long noncoding RNA.</title>
        <authorList>
            <person name="Hammond S.A."/>
            <person name="Warren R.L."/>
            <person name="Vandervalk B.P."/>
            <person name="Kucuk E."/>
            <person name="Khan H."/>
            <person name="Gibb E.A."/>
            <person name="Pandoh P."/>
            <person name="Kirk H."/>
            <person name="Zhao Y."/>
            <person name="Jones M."/>
            <person name="Mungall A.J."/>
            <person name="Coope R."/>
            <person name="Pleasance S."/>
            <person name="Moore R.A."/>
            <person name="Holt R.A."/>
            <person name="Round J.M."/>
            <person name="Ohora S."/>
            <person name="Walle B.V."/>
            <person name="Veldhoen N."/>
            <person name="Helbing C.C."/>
            <person name="Birol I."/>
        </authorList>
    </citation>
    <scope>NUCLEOTIDE SEQUENCE [LARGE SCALE GENOMIC DNA]</scope>
</reference>
<accession>A0A2G9RMC3</accession>
<protein>
    <recommendedName>
        <fullName evidence="4">Ig-like domain-containing protein</fullName>
    </recommendedName>
</protein>
<name>A0A2G9RMC3_AQUCT</name>
<dbReference type="InterPro" id="IPR036179">
    <property type="entry name" value="Ig-like_dom_sf"/>
</dbReference>
<keyword evidence="3" id="KW-1185">Reference proteome</keyword>
<sequence length="204" mass="22947">MVWNHQRPLSKRSKTVSRSPVQGKNNQLVLTLNNVEMKHVGLYTCADKETGNIYSSFYLFIKVTDNPFYESAPFVDATEGQDVPGICPLVDSDVTNYGIKKCDDSNLPEGFVYEKDIRNGITIKNVQTKFDDCYVCTVMHNGALKHSKSKKLMVRPVTQAASFLRRSAAALPVVTIYIVEENGTDYKKKFFLADFGVKRVSCDL</sequence>